<dbReference type="AlphaFoldDB" id="A0A1H8CNU4"/>
<accession>A0A1H8CNU4</accession>
<dbReference type="Proteomes" id="UP000199372">
    <property type="component" value="Unassembled WGS sequence"/>
</dbReference>
<dbReference type="RefSeq" id="WP_236736954.1">
    <property type="nucleotide sequence ID" value="NZ_FOCM01000002.1"/>
</dbReference>
<dbReference type="Pfam" id="PF19576">
    <property type="entry name" value="Acyltransf_2"/>
    <property type="match status" value="1"/>
</dbReference>
<gene>
    <name evidence="3" type="ORF">SAMN04488011_10212</name>
</gene>
<evidence type="ECO:0000313" key="4">
    <source>
        <dbReference type="Proteomes" id="UP000199372"/>
    </source>
</evidence>
<feature type="domain" description="Putative acyltransferase ACT14924-like acyltransferase" evidence="2">
    <location>
        <begin position="103"/>
        <end position="245"/>
    </location>
</feature>
<organism evidence="3 4">
    <name type="scientific">Palleronia pelagia</name>
    <dbReference type="NCBI Taxonomy" id="387096"/>
    <lineage>
        <taxon>Bacteria</taxon>
        <taxon>Pseudomonadati</taxon>
        <taxon>Pseudomonadota</taxon>
        <taxon>Alphaproteobacteria</taxon>
        <taxon>Rhodobacterales</taxon>
        <taxon>Roseobacteraceae</taxon>
        <taxon>Palleronia</taxon>
    </lineage>
</organism>
<reference evidence="4" key="1">
    <citation type="submission" date="2016-10" db="EMBL/GenBank/DDBJ databases">
        <authorList>
            <person name="Varghese N."/>
            <person name="Submissions S."/>
        </authorList>
    </citation>
    <scope>NUCLEOTIDE SEQUENCE [LARGE SCALE GENOMIC DNA]</scope>
    <source>
        <strain evidence="4">DSM 26893</strain>
    </source>
</reference>
<evidence type="ECO:0000256" key="1">
    <source>
        <dbReference type="SAM" id="MobiDB-lite"/>
    </source>
</evidence>
<proteinExistence type="predicted"/>
<name>A0A1H8CNU4_9RHOB</name>
<dbReference type="InterPro" id="IPR045746">
    <property type="entry name" value="ACT14924-like_Acyltransf_dom"/>
</dbReference>
<feature type="region of interest" description="Disordered" evidence="1">
    <location>
        <begin position="1"/>
        <end position="36"/>
    </location>
</feature>
<keyword evidence="4" id="KW-1185">Reference proteome</keyword>
<sequence length="307" mass="33560">MTNSLAFKRAARLGKPDTPPPALAGQGDGSSLSEQSYDRRRLSYATTFPHPVQRRIIQSMEFCTGKLRLLRLIRRFEAIGVPHGQPFWAQALGVMGISLETPDEQIDRIPASGPLVITANHPHGLVDGMVLAELIGRRRTDYKILTRSLLTGVVEIDRFMIPVPFAHEPDALQQSLEMRKAAMAHLARGGCVVLFPSGVVAASETAFGPVVEPPWNPFTAKMIQRSGAAVVPVRFPGANSRAYQVADKLSPVLRQGLLLREVVRALNKAQRPVVGHPIAPETVAAHAGDGRRFMAWLREHTLSLGED</sequence>
<dbReference type="EMBL" id="FOCM01000002">
    <property type="protein sequence ID" value="SEM96579.1"/>
    <property type="molecule type" value="Genomic_DNA"/>
</dbReference>
<protein>
    <submittedName>
        <fullName evidence="3">Putative hemolysin</fullName>
    </submittedName>
</protein>
<evidence type="ECO:0000313" key="3">
    <source>
        <dbReference type="EMBL" id="SEM96579.1"/>
    </source>
</evidence>
<dbReference type="CDD" id="cd07986">
    <property type="entry name" value="LPLAT_ACT14924-like"/>
    <property type="match status" value="1"/>
</dbReference>
<evidence type="ECO:0000259" key="2">
    <source>
        <dbReference type="Pfam" id="PF19576"/>
    </source>
</evidence>